<keyword evidence="1" id="KW-0472">Membrane</keyword>
<dbReference type="PROSITE" id="PS50206">
    <property type="entry name" value="RHODANESE_3"/>
    <property type="match status" value="1"/>
</dbReference>
<reference evidence="3" key="1">
    <citation type="journal article" date="2020" name="mSystems">
        <title>Genome- and Community-Level Interaction Insights into Carbon Utilization and Element Cycling Functions of Hydrothermarchaeota in Hydrothermal Sediment.</title>
        <authorList>
            <person name="Zhou Z."/>
            <person name="Liu Y."/>
            <person name="Xu W."/>
            <person name="Pan J."/>
            <person name="Luo Z.H."/>
            <person name="Li M."/>
        </authorList>
    </citation>
    <scope>NUCLEOTIDE SEQUENCE [LARGE SCALE GENOMIC DNA]</scope>
    <source>
        <strain evidence="3">HyVt-443</strain>
    </source>
</reference>
<protein>
    <submittedName>
        <fullName evidence="3">Rhodanese-like domain-containing protein</fullName>
    </submittedName>
</protein>
<dbReference type="AlphaFoldDB" id="A0A831W518"/>
<feature type="domain" description="Rhodanese" evidence="2">
    <location>
        <begin position="48"/>
        <end position="138"/>
    </location>
</feature>
<dbReference type="SUPFAM" id="SSF52821">
    <property type="entry name" value="Rhodanese/Cell cycle control phosphatase"/>
    <property type="match status" value="1"/>
</dbReference>
<dbReference type="Pfam" id="PF00581">
    <property type="entry name" value="Rhodanese"/>
    <property type="match status" value="1"/>
</dbReference>
<evidence type="ECO:0000256" key="1">
    <source>
        <dbReference type="SAM" id="Phobius"/>
    </source>
</evidence>
<dbReference type="PANTHER" id="PTHR43031">
    <property type="entry name" value="FAD-DEPENDENT OXIDOREDUCTASE"/>
    <property type="match status" value="1"/>
</dbReference>
<keyword evidence="1" id="KW-1133">Transmembrane helix</keyword>
<dbReference type="CDD" id="cd00158">
    <property type="entry name" value="RHOD"/>
    <property type="match status" value="1"/>
</dbReference>
<dbReference type="Gene3D" id="3.40.250.10">
    <property type="entry name" value="Rhodanese-like domain"/>
    <property type="match status" value="1"/>
</dbReference>
<evidence type="ECO:0000313" key="3">
    <source>
        <dbReference type="EMBL" id="HEB96018.1"/>
    </source>
</evidence>
<gene>
    <name evidence="3" type="ORF">ENI96_06270</name>
</gene>
<dbReference type="InterPro" id="IPR050229">
    <property type="entry name" value="GlpE_sulfurtransferase"/>
</dbReference>
<dbReference type="InterPro" id="IPR001763">
    <property type="entry name" value="Rhodanese-like_dom"/>
</dbReference>
<proteinExistence type="predicted"/>
<dbReference type="InterPro" id="IPR036873">
    <property type="entry name" value="Rhodanese-like_dom_sf"/>
</dbReference>
<feature type="transmembrane region" description="Helical" evidence="1">
    <location>
        <begin position="12"/>
        <end position="30"/>
    </location>
</feature>
<name>A0A831W518_9GAMM</name>
<dbReference type="SMART" id="SM00450">
    <property type="entry name" value="RHOD"/>
    <property type="match status" value="1"/>
</dbReference>
<sequence>MQQLFEFVSNHLYLFGALVLVSVLLAQNLLSGMDKSSITPQRATELINREDAVVVDVRPMNDFADGHILHSLNIPMNGFGKQLGQLEKYRNRPIIVACRSGAQSSAACKQLRKAGFDQVYNLRGGIMAWQNANLPVSRKKR</sequence>
<organism evidence="3">
    <name type="scientific">Sedimenticola thiotaurini</name>
    <dbReference type="NCBI Taxonomy" id="1543721"/>
    <lineage>
        <taxon>Bacteria</taxon>
        <taxon>Pseudomonadati</taxon>
        <taxon>Pseudomonadota</taxon>
        <taxon>Gammaproteobacteria</taxon>
        <taxon>Chromatiales</taxon>
        <taxon>Sedimenticolaceae</taxon>
        <taxon>Sedimenticola</taxon>
    </lineage>
</organism>
<dbReference type="Proteomes" id="UP000886251">
    <property type="component" value="Unassembled WGS sequence"/>
</dbReference>
<dbReference type="PANTHER" id="PTHR43031:SF18">
    <property type="entry name" value="RHODANESE-RELATED SULFURTRANSFERASES"/>
    <property type="match status" value="1"/>
</dbReference>
<evidence type="ECO:0000259" key="2">
    <source>
        <dbReference type="PROSITE" id="PS50206"/>
    </source>
</evidence>
<dbReference type="EMBL" id="DRKP01000069">
    <property type="protein sequence ID" value="HEB96018.1"/>
    <property type="molecule type" value="Genomic_DNA"/>
</dbReference>
<keyword evidence="1" id="KW-0812">Transmembrane</keyword>
<comment type="caution">
    <text evidence="3">The sequence shown here is derived from an EMBL/GenBank/DDBJ whole genome shotgun (WGS) entry which is preliminary data.</text>
</comment>
<accession>A0A831W518</accession>